<dbReference type="InterPro" id="IPR005158">
    <property type="entry name" value="BTAD"/>
</dbReference>
<dbReference type="InterPro" id="IPR001867">
    <property type="entry name" value="OmpR/PhoB-type_DNA-bd"/>
</dbReference>
<evidence type="ECO:0000313" key="6">
    <source>
        <dbReference type="Proteomes" id="UP000312512"/>
    </source>
</evidence>
<dbReference type="Gene3D" id="3.40.50.300">
    <property type="entry name" value="P-loop containing nucleotide triphosphate hydrolases"/>
    <property type="match status" value="1"/>
</dbReference>
<dbReference type="SMART" id="SM00028">
    <property type="entry name" value="TPR"/>
    <property type="match status" value="4"/>
</dbReference>
<dbReference type="AlphaFoldDB" id="A0A5C4WHV3"/>
<dbReference type="SMART" id="SM01043">
    <property type="entry name" value="BTAD"/>
    <property type="match status" value="1"/>
</dbReference>
<dbReference type="GO" id="GO:0003677">
    <property type="term" value="F:DNA binding"/>
    <property type="evidence" value="ECO:0007669"/>
    <property type="project" value="UniProtKB-KW"/>
</dbReference>
<dbReference type="Pfam" id="PF00486">
    <property type="entry name" value="Trans_reg_C"/>
    <property type="match status" value="1"/>
</dbReference>
<feature type="region of interest" description="Disordered" evidence="3">
    <location>
        <begin position="249"/>
        <end position="304"/>
    </location>
</feature>
<dbReference type="Gene3D" id="1.10.10.10">
    <property type="entry name" value="Winged helix-like DNA-binding domain superfamily/Winged helix DNA-binding domain"/>
    <property type="match status" value="1"/>
</dbReference>
<dbReference type="OrthoDB" id="581105at2"/>
<dbReference type="RefSeq" id="WP_139631796.1">
    <property type="nucleotide sequence ID" value="NZ_VDLX02000006.1"/>
</dbReference>
<dbReference type="InterPro" id="IPR016032">
    <property type="entry name" value="Sig_transdc_resp-reg_C-effctor"/>
</dbReference>
<dbReference type="EMBL" id="VDLX02000006">
    <property type="protein sequence ID" value="KAB8194187.1"/>
    <property type="molecule type" value="Genomic_DNA"/>
</dbReference>
<dbReference type="Pfam" id="PF13181">
    <property type="entry name" value="TPR_8"/>
    <property type="match status" value="1"/>
</dbReference>
<evidence type="ECO:0000313" key="5">
    <source>
        <dbReference type="EMBL" id="KAB8194187.1"/>
    </source>
</evidence>
<dbReference type="PANTHER" id="PTHR47691">
    <property type="entry name" value="REGULATOR-RELATED"/>
    <property type="match status" value="1"/>
</dbReference>
<dbReference type="InterPro" id="IPR036388">
    <property type="entry name" value="WH-like_DNA-bd_sf"/>
</dbReference>
<comment type="caution">
    <text evidence="5">The sequence shown here is derived from an EMBL/GenBank/DDBJ whole genome shotgun (WGS) entry which is preliminary data.</text>
</comment>
<evidence type="ECO:0000259" key="4">
    <source>
        <dbReference type="SMART" id="SM01043"/>
    </source>
</evidence>
<organism evidence="5 6">
    <name type="scientific">Nonomuraea phyllanthi</name>
    <dbReference type="NCBI Taxonomy" id="2219224"/>
    <lineage>
        <taxon>Bacteria</taxon>
        <taxon>Bacillati</taxon>
        <taxon>Actinomycetota</taxon>
        <taxon>Actinomycetes</taxon>
        <taxon>Streptosporangiales</taxon>
        <taxon>Streptosporangiaceae</taxon>
        <taxon>Nonomuraea</taxon>
    </lineage>
</organism>
<evidence type="ECO:0000256" key="2">
    <source>
        <dbReference type="ARBA" id="ARBA00023125"/>
    </source>
</evidence>
<dbReference type="SUPFAM" id="SSF52540">
    <property type="entry name" value="P-loop containing nucleoside triphosphate hydrolases"/>
    <property type="match status" value="1"/>
</dbReference>
<dbReference type="SUPFAM" id="SSF46894">
    <property type="entry name" value="C-terminal effector domain of the bipartite response regulators"/>
    <property type="match status" value="1"/>
</dbReference>
<dbReference type="Pfam" id="PF13176">
    <property type="entry name" value="TPR_7"/>
    <property type="match status" value="1"/>
</dbReference>
<evidence type="ECO:0000256" key="3">
    <source>
        <dbReference type="SAM" id="MobiDB-lite"/>
    </source>
</evidence>
<sequence>MLLDHGEPTLDFRVLGPLQILKADREVPLPGQYVRRLLAVLLLAAGTPVVEERLVHHVWEAAPHDVRTLRTTVSRLRWWLREEAGLAQAVKHTGTGYVLQVAPGQVDAERFLRRCRLAARGPDSDGGLESIVGALGEWRGAVLEGAPGRLREHPAVQRLERARVACASKAADLALELGRPEAVLPYVRDVAAAAPYDEPLQARFIRLLGGSGRRAEGLRHFEKVRRTIADELGVDPSSELRAAHALLLGDPPPAHEREPAGHERAGHDAASHERASHEASGHEAAGHEAAGHEPRTPDRAATAARRVAAELPMDVATFTGRTREVGRLCEALTAPGRGGTVIASISGASGVGKSALAIHVAHRIAERYPDGQLYINLLGSTPNARPLAPAAALGRLLRSLGMDDQSVSVEAEEGAGQLRSLTAGKRLLIVLDNALDAAQVRGLFPGGGSSAVLLTSRKVLMELDGATHLRLDLPSEPDCVSLFTRLIGHERARADMAAVEAVVRLCGHLPLAVCIAAARLNARPTWIVRTLADRLATDRDRLAELRAGDRTIQASFAVGFKELDTEQARLFRLLSLLANPDVGVGVAAALGGMTERRTEDLLDDLVDLHMVENHAPGRYRLHDLLRQFAFDRAQEEETPRDRADALRRVLHWYLATARTACVRANPDAAWRTEIGPRDVRRQGMPLDDWQQTQAWVAEEATTLPLVLRNAVEELDGDGASLAVGLAAAAYLPLGYQRRWKEQLALTELALEAAARTGDPLHHALAHGDLGDVQSQLGQPDEAIAHLTESLEAYRGLGHLRGESSQLDRLAGAYGVLGRFDESIRYYQQALALDRRQGDRFNQGITLSNLGLTYQKAGHFDEAIRAHGEAIAILRETDSSFGLGSLLGNLAEAQRLRGQPEQALVLYEEALRADGDAERSGTYDEAEHWWGLSRCYDDLGRPERARECRRTSGAILHDLGLIGAEERRRIDTQEAPPTPEIIRRNT</sequence>
<dbReference type="Pfam" id="PF03704">
    <property type="entry name" value="BTAD"/>
    <property type="match status" value="1"/>
</dbReference>
<dbReference type="GO" id="GO:0006355">
    <property type="term" value="P:regulation of DNA-templated transcription"/>
    <property type="evidence" value="ECO:0007669"/>
    <property type="project" value="InterPro"/>
</dbReference>
<dbReference type="Proteomes" id="UP000312512">
    <property type="component" value="Unassembled WGS sequence"/>
</dbReference>
<dbReference type="CDD" id="cd15831">
    <property type="entry name" value="BTAD"/>
    <property type="match status" value="1"/>
</dbReference>
<feature type="domain" description="Bacterial transcriptional activator" evidence="4">
    <location>
        <begin position="106"/>
        <end position="248"/>
    </location>
</feature>
<evidence type="ECO:0000256" key="1">
    <source>
        <dbReference type="ARBA" id="ARBA00005820"/>
    </source>
</evidence>
<dbReference type="InterPro" id="IPR011990">
    <property type="entry name" value="TPR-like_helical_dom_sf"/>
</dbReference>
<feature type="compositionally biased region" description="Basic and acidic residues" evidence="3">
    <location>
        <begin position="253"/>
        <end position="298"/>
    </location>
</feature>
<dbReference type="Gene3D" id="1.25.40.10">
    <property type="entry name" value="Tetratricopeptide repeat domain"/>
    <property type="match status" value="2"/>
</dbReference>
<comment type="similarity">
    <text evidence="1">Belongs to the AfsR/DnrI/RedD regulatory family.</text>
</comment>
<dbReference type="InterPro" id="IPR041664">
    <property type="entry name" value="AAA_16"/>
</dbReference>
<dbReference type="PRINTS" id="PR00364">
    <property type="entry name" value="DISEASERSIST"/>
</dbReference>
<dbReference type="PROSITE" id="PS50005">
    <property type="entry name" value="TPR"/>
    <property type="match status" value="1"/>
</dbReference>
<dbReference type="InterPro" id="IPR019734">
    <property type="entry name" value="TPR_rpt"/>
</dbReference>
<proteinExistence type="inferred from homology"/>
<accession>A0A5C4WHV3</accession>
<keyword evidence="2" id="KW-0238">DNA-binding</keyword>
<dbReference type="SUPFAM" id="SSF48452">
    <property type="entry name" value="TPR-like"/>
    <property type="match status" value="2"/>
</dbReference>
<reference evidence="5 6" key="1">
    <citation type="submission" date="2019-10" db="EMBL/GenBank/DDBJ databases">
        <title>Nonomuraea sp. nov., isolated from Phyllanthus amarus.</title>
        <authorList>
            <person name="Klykleung N."/>
            <person name="Tanasupawat S."/>
        </authorList>
    </citation>
    <scope>NUCLEOTIDE SEQUENCE [LARGE SCALE GENOMIC DNA]</scope>
    <source>
        <strain evidence="5 6">PA1-10</strain>
    </source>
</reference>
<dbReference type="PANTHER" id="PTHR47691:SF3">
    <property type="entry name" value="HTH-TYPE TRANSCRIPTIONAL REGULATOR RV0890C-RELATED"/>
    <property type="match status" value="1"/>
</dbReference>
<dbReference type="GO" id="GO:0000160">
    <property type="term" value="P:phosphorelay signal transduction system"/>
    <property type="evidence" value="ECO:0007669"/>
    <property type="project" value="InterPro"/>
</dbReference>
<name>A0A5C4WHV3_9ACTN</name>
<protein>
    <submittedName>
        <fullName evidence="5">Tetratricopeptide repeat protein</fullName>
    </submittedName>
</protein>
<gene>
    <name evidence="5" type="ORF">FH608_018625</name>
</gene>
<dbReference type="Pfam" id="PF13191">
    <property type="entry name" value="AAA_16"/>
    <property type="match status" value="1"/>
</dbReference>
<dbReference type="InterPro" id="IPR027417">
    <property type="entry name" value="P-loop_NTPase"/>
</dbReference>
<keyword evidence="6" id="KW-1185">Reference proteome</keyword>
<dbReference type="Pfam" id="PF13424">
    <property type="entry name" value="TPR_12"/>
    <property type="match status" value="1"/>
</dbReference>